<dbReference type="PRINTS" id="PR00364">
    <property type="entry name" value="DISEASERSIST"/>
</dbReference>
<dbReference type="EMBL" id="JBHRWI010000014">
    <property type="protein sequence ID" value="MFC3510528.1"/>
    <property type="molecule type" value="Genomic_DNA"/>
</dbReference>
<sequence length="666" mass="73294">MLRSAPRRFVDREPERGELVEQVSLARTQGEQGVFVLQGIGGVGKTALMLWCVRDLAPSFDLVLEISMGASAEAKTVEEILDVFLVQLEARVLPPTFDGKLAVYRAETARRDVLVVLDDVDSAESIEQLRPASPGGVVIATSRQRLEAFEFAEFTTVPLKELSEQHGIELLSQGLDPINDAEDERALAKIAKLTGCLPLALTIAGAQLRARRHDRPSALLARLESAQDFLAEFKVDHDRKLEFVYEASYQTLQPWEQMLYRRLGLFPGRQFPAWAASMLLGEGAPVSDTVLALSRATLVGQLADGRYEMHAIIHRHAQRHANEDEHPADVRKLCRGLAEAYLDFAAGRELVLSSRFHFGSRFDGSLAPAYAGEDSYRRAVADLETEMPNLRRVVSMAAEEGFADLTWELAEAVANFLFQRGRYADAVAVHLLGLAAARQVCQETGDVRPLVALHTELGKAYYSIHEHALAAEQFTSAAERIDQLGDAAAAVPVLAKTLVWQGLVHRRLEQYETAVEHLERSARLVADPAFPAGLRLREERLLDMNGAPILAEAGRVAEAIEAAERAAAHFGADADRANHAKSLANLGEVLSEADDERAEEVLRSALMLEKELGIVDFEAYTGELLGRLLKRTGRAEEGNVVLARAAELYELLADQRAEALRADLRD</sequence>
<keyword evidence="3" id="KW-1185">Reference proteome</keyword>
<dbReference type="InterPro" id="IPR002182">
    <property type="entry name" value="NB-ARC"/>
</dbReference>
<dbReference type="InterPro" id="IPR027417">
    <property type="entry name" value="P-loop_NTPase"/>
</dbReference>
<protein>
    <submittedName>
        <fullName evidence="2">NB-ARC domain-containing protein</fullName>
    </submittedName>
</protein>
<comment type="caution">
    <text evidence="2">The sequence shown here is derived from an EMBL/GenBank/DDBJ whole genome shotgun (WGS) entry which is preliminary data.</text>
</comment>
<organism evidence="2 3">
    <name type="scientific">Amycolatopsis halotolerans</name>
    <dbReference type="NCBI Taxonomy" id="330083"/>
    <lineage>
        <taxon>Bacteria</taxon>
        <taxon>Bacillati</taxon>
        <taxon>Actinomycetota</taxon>
        <taxon>Actinomycetes</taxon>
        <taxon>Pseudonocardiales</taxon>
        <taxon>Pseudonocardiaceae</taxon>
        <taxon>Amycolatopsis</taxon>
    </lineage>
</organism>
<dbReference type="RefSeq" id="WP_377868441.1">
    <property type="nucleotide sequence ID" value="NZ_JBHMAY010000006.1"/>
</dbReference>
<dbReference type="SUPFAM" id="SSF52540">
    <property type="entry name" value="P-loop containing nucleoside triphosphate hydrolases"/>
    <property type="match status" value="1"/>
</dbReference>
<feature type="domain" description="NB-ARC" evidence="1">
    <location>
        <begin position="25"/>
        <end position="172"/>
    </location>
</feature>
<name>A0ABV7QB05_9PSEU</name>
<dbReference type="Proteomes" id="UP001595764">
    <property type="component" value="Unassembled WGS sequence"/>
</dbReference>
<proteinExistence type="predicted"/>
<evidence type="ECO:0000313" key="3">
    <source>
        <dbReference type="Proteomes" id="UP001595764"/>
    </source>
</evidence>
<dbReference type="Pfam" id="PF00931">
    <property type="entry name" value="NB-ARC"/>
    <property type="match status" value="1"/>
</dbReference>
<evidence type="ECO:0000259" key="1">
    <source>
        <dbReference type="Pfam" id="PF00931"/>
    </source>
</evidence>
<dbReference type="PANTHER" id="PTHR47691:SF3">
    <property type="entry name" value="HTH-TYPE TRANSCRIPTIONAL REGULATOR RV0890C-RELATED"/>
    <property type="match status" value="1"/>
</dbReference>
<accession>A0ABV7QB05</accession>
<dbReference type="InterPro" id="IPR011990">
    <property type="entry name" value="TPR-like_helical_dom_sf"/>
</dbReference>
<gene>
    <name evidence="2" type="ORF">ACFORO_10175</name>
</gene>
<dbReference type="SUPFAM" id="SSF48452">
    <property type="entry name" value="TPR-like"/>
    <property type="match status" value="2"/>
</dbReference>
<dbReference type="PANTHER" id="PTHR47691">
    <property type="entry name" value="REGULATOR-RELATED"/>
    <property type="match status" value="1"/>
</dbReference>
<dbReference type="Gene3D" id="1.25.40.10">
    <property type="entry name" value="Tetratricopeptide repeat domain"/>
    <property type="match status" value="2"/>
</dbReference>
<reference evidence="3" key="1">
    <citation type="journal article" date="2019" name="Int. J. Syst. Evol. Microbiol.">
        <title>The Global Catalogue of Microorganisms (GCM) 10K type strain sequencing project: providing services to taxonomists for standard genome sequencing and annotation.</title>
        <authorList>
            <consortium name="The Broad Institute Genomics Platform"/>
            <consortium name="The Broad Institute Genome Sequencing Center for Infectious Disease"/>
            <person name="Wu L."/>
            <person name="Ma J."/>
        </authorList>
    </citation>
    <scope>NUCLEOTIDE SEQUENCE [LARGE SCALE GENOMIC DNA]</scope>
    <source>
        <strain evidence="3">CGMCC 4.7682</strain>
    </source>
</reference>
<dbReference type="Gene3D" id="3.40.50.300">
    <property type="entry name" value="P-loop containing nucleotide triphosphate hydrolases"/>
    <property type="match status" value="1"/>
</dbReference>
<evidence type="ECO:0000313" key="2">
    <source>
        <dbReference type="EMBL" id="MFC3510528.1"/>
    </source>
</evidence>